<dbReference type="GO" id="GO:0016604">
    <property type="term" value="C:nuclear body"/>
    <property type="evidence" value="ECO:0007669"/>
    <property type="project" value="TreeGrafter"/>
</dbReference>
<feature type="domain" description="RMI1 N-terminal" evidence="6">
    <location>
        <begin position="12"/>
        <end position="60"/>
    </location>
</feature>
<feature type="region of interest" description="Disordered" evidence="3">
    <location>
        <begin position="430"/>
        <end position="457"/>
    </location>
</feature>
<protein>
    <recommendedName>
        <fullName evidence="2">RecQ-mediated genome instability protein 1</fullName>
    </recommendedName>
</protein>
<feature type="domain" description="RecQ-mediated genome instability protein 1 C-terminal OB-fold" evidence="5">
    <location>
        <begin position="472"/>
        <end position="598"/>
    </location>
</feature>
<evidence type="ECO:0000313" key="7">
    <source>
        <dbReference type="EMBL" id="KAF7997330.1"/>
    </source>
</evidence>
<feature type="compositionally biased region" description="Low complexity" evidence="3">
    <location>
        <begin position="434"/>
        <end position="446"/>
    </location>
</feature>
<accession>A0A834Y3E8</accession>
<feature type="region of interest" description="Disordered" evidence="3">
    <location>
        <begin position="302"/>
        <end position="353"/>
    </location>
</feature>
<evidence type="ECO:0000256" key="2">
    <source>
        <dbReference type="ARBA" id="ARBA00018987"/>
    </source>
</evidence>
<dbReference type="AlphaFoldDB" id="A0A834Y3E8"/>
<dbReference type="InterPro" id="IPR032199">
    <property type="entry name" value="RMI1_C"/>
</dbReference>
<dbReference type="SMART" id="SM01161">
    <property type="entry name" value="DUF1767"/>
    <property type="match status" value="1"/>
</dbReference>
<dbReference type="InterPro" id="IPR042470">
    <property type="entry name" value="RMI1_N_C_sf"/>
</dbReference>
<dbReference type="GO" id="GO:0000712">
    <property type="term" value="P:resolution of meiotic recombination intermediates"/>
    <property type="evidence" value="ECO:0007669"/>
    <property type="project" value="TreeGrafter"/>
</dbReference>
<feature type="compositionally biased region" description="Low complexity" evidence="3">
    <location>
        <begin position="302"/>
        <end position="313"/>
    </location>
</feature>
<dbReference type="Pfam" id="PF16099">
    <property type="entry name" value="RMI1_C"/>
    <property type="match status" value="1"/>
</dbReference>
<dbReference type="InterPro" id="IPR049363">
    <property type="entry name" value="RMI1_N"/>
</dbReference>
<dbReference type="Gene3D" id="2.40.50.770">
    <property type="entry name" value="RecQ-mediated genome instability protein Rmi1, C-terminal domain"/>
    <property type="match status" value="1"/>
</dbReference>
<evidence type="ECO:0000256" key="3">
    <source>
        <dbReference type="SAM" id="MobiDB-lite"/>
    </source>
</evidence>
<evidence type="ECO:0000256" key="1">
    <source>
        <dbReference type="ARBA" id="ARBA00006395"/>
    </source>
</evidence>
<evidence type="ECO:0000259" key="5">
    <source>
        <dbReference type="Pfam" id="PF16099"/>
    </source>
</evidence>
<evidence type="ECO:0000259" key="6">
    <source>
        <dbReference type="Pfam" id="PF21000"/>
    </source>
</evidence>
<dbReference type="GO" id="GO:0031422">
    <property type="term" value="C:RecQ family helicase-topoisomerase III complex"/>
    <property type="evidence" value="ECO:0007669"/>
    <property type="project" value="TreeGrafter"/>
</dbReference>
<evidence type="ECO:0000313" key="8">
    <source>
        <dbReference type="Proteomes" id="UP000639338"/>
    </source>
</evidence>
<sequence>MNFKVEKYKKILKSRHYEMNDHWLSDCVSYYLTHDNTNASDNETITFITTQFSLSDLREICNEKGCLPKNLGQMTCTTLPGNYILQMEKAYDISTSKYKQLEQIRKISNANIEITESEQTQPWEPKSNRMMQLFLTDGVQDVIAIEHKSIRTLKENILPGFKVIIKGPVTCRRGVIMLEESNFELLAGEVDSLLIKNAPENVFAHKVDELFAEDFEIDDDELTLIESSQNHQKNNTKITKPVLSKNNQAIQKMMTPVGARKSEAFNELPVLFDPVVVEDEVIDFPDDDDDEIMAMAMSTNEYTSMNNNSNSNSEKVDRLSQSTSNLALSVDKNNSTNNSTTSKSVETKSIKDNKNNQNAELEIFDDMDFDFDDDLLTQKALEESLKKFSDNNKQNNNSTNAPSTSSSTSTSAKKSTVNYLNNKNYKVASGSWSPTTKLKPPVAKTTPKPPPNKKITDFLKKPEPVKRMCDFICEIEKTNWTNDTVRKKIHGRVKRLRGLTKNHLEWKLDLIVKDGTGHLDVTVDPELMKSIIGMSVSDFKKMKKMKSDPTVEQKLRQQLSEAENKILVLDAFLDIDFFPNRTPAIVKITDMTDQERRNVLLTMRQLGYHKPQIN</sequence>
<dbReference type="OrthoDB" id="341511at2759"/>
<keyword evidence="8" id="KW-1185">Reference proteome</keyword>
<feature type="compositionally biased region" description="Low complexity" evidence="3">
    <location>
        <begin position="332"/>
        <end position="344"/>
    </location>
</feature>
<proteinExistence type="inferred from homology"/>
<comment type="caution">
    <text evidence="7">The sequence shown here is derived from an EMBL/GenBank/DDBJ whole genome shotgun (WGS) entry which is preliminary data.</text>
</comment>
<dbReference type="GO" id="GO:0000166">
    <property type="term" value="F:nucleotide binding"/>
    <property type="evidence" value="ECO:0007669"/>
    <property type="project" value="InterPro"/>
</dbReference>
<name>A0A834Y3E8_APHGI</name>
<feature type="domain" description="RecQ mediated genome instability protein 1 OB-fold" evidence="4">
    <location>
        <begin position="67"/>
        <end position="200"/>
    </location>
</feature>
<dbReference type="InterPro" id="IPR013894">
    <property type="entry name" value="RMI1_OB"/>
</dbReference>
<dbReference type="Proteomes" id="UP000639338">
    <property type="component" value="Unassembled WGS sequence"/>
</dbReference>
<feature type="compositionally biased region" description="Low complexity" evidence="3">
    <location>
        <begin position="391"/>
        <end position="414"/>
    </location>
</feature>
<dbReference type="PANTHER" id="PTHR14790">
    <property type="entry name" value="RECQ-MEDIATED GENOME INSTABILITY PROTEIN 1 RMI1"/>
    <property type="match status" value="1"/>
</dbReference>
<dbReference type="GO" id="GO:0000724">
    <property type="term" value="P:double-strand break repair via homologous recombination"/>
    <property type="evidence" value="ECO:0007669"/>
    <property type="project" value="TreeGrafter"/>
</dbReference>
<organism evidence="7 8">
    <name type="scientific">Aphidius gifuensis</name>
    <name type="common">Parasitoid wasp</name>
    <dbReference type="NCBI Taxonomy" id="684658"/>
    <lineage>
        <taxon>Eukaryota</taxon>
        <taxon>Metazoa</taxon>
        <taxon>Ecdysozoa</taxon>
        <taxon>Arthropoda</taxon>
        <taxon>Hexapoda</taxon>
        <taxon>Insecta</taxon>
        <taxon>Pterygota</taxon>
        <taxon>Neoptera</taxon>
        <taxon>Endopterygota</taxon>
        <taxon>Hymenoptera</taxon>
        <taxon>Apocrita</taxon>
        <taxon>Ichneumonoidea</taxon>
        <taxon>Braconidae</taxon>
        <taxon>Aphidiinae</taxon>
        <taxon>Aphidius</taxon>
    </lineage>
</organism>
<evidence type="ECO:0000259" key="4">
    <source>
        <dbReference type="Pfam" id="PF08585"/>
    </source>
</evidence>
<dbReference type="EMBL" id="JACMRX010000001">
    <property type="protein sequence ID" value="KAF7997330.1"/>
    <property type="molecule type" value="Genomic_DNA"/>
</dbReference>
<feature type="region of interest" description="Disordered" evidence="3">
    <location>
        <begin position="387"/>
        <end position="414"/>
    </location>
</feature>
<reference evidence="7 8" key="1">
    <citation type="submission" date="2020-08" db="EMBL/GenBank/DDBJ databases">
        <title>Aphidius gifuensis genome sequencing and assembly.</title>
        <authorList>
            <person name="Du Z."/>
        </authorList>
    </citation>
    <scope>NUCLEOTIDE SEQUENCE [LARGE SCALE GENOMIC DNA]</scope>
    <source>
        <strain evidence="7">YNYX2018</strain>
        <tissue evidence="7">Adults</tissue>
    </source>
</reference>
<dbReference type="Pfam" id="PF21000">
    <property type="entry name" value="RMI1_N_N"/>
    <property type="match status" value="1"/>
</dbReference>
<comment type="similarity">
    <text evidence="1">Belongs to the RMI1 family.</text>
</comment>
<dbReference type="PANTHER" id="PTHR14790:SF15">
    <property type="entry name" value="RECQ-MEDIATED GENOME INSTABILITY PROTEIN 1"/>
    <property type="match status" value="1"/>
</dbReference>
<gene>
    <name evidence="7" type="ORF">HCN44_005607</name>
</gene>
<dbReference type="Pfam" id="PF08585">
    <property type="entry name" value="RMI1_N_C"/>
    <property type="match status" value="1"/>
</dbReference>